<dbReference type="GO" id="GO:0005737">
    <property type="term" value="C:cytoplasm"/>
    <property type="evidence" value="ECO:0007669"/>
    <property type="project" value="UniProtKB-SubCell"/>
</dbReference>
<dbReference type="GO" id="GO:0008855">
    <property type="term" value="F:exodeoxyribonuclease VII activity"/>
    <property type="evidence" value="ECO:0007669"/>
    <property type="project" value="UniProtKB-UniRule"/>
</dbReference>
<dbReference type="Pfam" id="PF02609">
    <property type="entry name" value="Exonuc_VII_S"/>
    <property type="match status" value="1"/>
</dbReference>
<evidence type="ECO:0000256" key="5">
    <source>
        <dbReference type="ARBA" id="ARBA00022839"/>
    </source>
</evidence>
<keyword evidence="8" id="KW-1185">Reference proteome</keyword>
<comment type="subcellular location">
    <subcellularLocation>
        <location evidence="6">Cytoplasm</location>
    </subcellularLocation>
</comment>
<dbReference type="EC" id="3.1.11.6" evidence="6"/>
<evidence type="ECO:0000313" key="7">
    <source>
        <dbReference type="EMBL" id="SER51652.1"/>
    </source>
</evidence>
<comment type="function">
    <text evidence="6">Bidirectionally degrades single-stranded DNA into large acid-insoluble oligonucleotides, which are then degraded further into small acid-soluble oligonucleotides.</text>
</comment>
<keyword evidence="5 6" id="KW-0269">Exonuclease</keyword>
<dbReference type="InterPro" id="IPR037004">
    <property type="entry name" value="Exonuc_VII_ssu_sf"/>
</dbReference>
<keyword evidence="3 6" id="KW-0540">Nuclease</keyword>
<dbReference type="HAMAP" id="MF_00337">
    <property type="entry name" value="Exonuc_7_S"/>
    <property type="match status" value="1"/>
</dbReference>
<name>A0A1H9PTZ3_9FIRM</name>
<comment type="subunit">
    <text evidence="6">Heterooligomer composed of large and small subunits.</text>
</comment>
<dbReference type="SUPFAM" id="SSF116842">
    <property type="entry name" value="XseB-like"/>
    <property type="match status" value="1"/>
</dbReference>
<keyword evidence="4 6" id="KW-0378">Hydrolase</keyword>
<proteinExistence type="inferred from homology"/>
<protein>
    <recommendedName>
        <fullName evidence="6">Exodeoxyribonuclease 7 small subunit</fullName>
        <ecNumber evidence="6">3.1.11.6</ecNumber>
    </recommendedName>
    <alternativeName>
        <fullName evidence="6">Exodeoxyribonuclease VII small subunit</fullName>
        <shortName evidence="6">Exonuclease VII small subunit</shortName>
    </alternativeName>
</protein>
<dbReference type="GO" id="GO:0006308">
    <property type="term" value="P:DNA catabolic process"/>
    <property type="evidence" value="ECO:0007669"/>
    <property type="project" value="UniProtKB-UniRule"/>
</dbReference>
<dbReference type="InterPro" id="IPR003761">
    <property type="entry name" value="Exonuc_VII_S"/>
</dbReference>
<gene>
    <name evidence="6" type="primary">xseB</name>
    <name evidence="7" type="ORF">SAMN02910429_00304</name>
</gene>
<accession>A0A1H9PTZ3</accession>
<reference evidence="8" key="1">
    <citation type="submission" date="2016-10" db="EMBL/GenBank/DDBJ databases">
        <authorList>
            <person name="Varghese N."/>
            <person name="Submissions S."/>
        </authorList>
    </citation>
    <scope>NUCLEOTIDE SEQUENCE [LARGE SCALE GENOMIC DNA]</scope>
    <source>
        <strain evidence="8">S1b</strain>
    </source>
</reference>
<evidence type="ECO:0000313" key="8">
    <source>
        <dbReference type="Proteomes" id="UP000182471"/>
    </source>
</evidence>
<evidence type="ECO:0000256" key="6">
    <source>
        <dbReference type="HAMAP-Rule" id="MF_00337"/>
    </source>
</evidence>
<organism evidence="7 8">
    <name type="scientific">Lachnobacterium bovis</name>
    <dbReference type="NCBI Taxonomy" id="140626"/>
    <lineage>
        <taxon>Bacteria</taxon>
        <taxon>Bacillati</taxon>
        <taxon>Bacillota</taxon>
        <taxon>Clostridia</taxon>
        <taxon>Lachnospirales</taxon>
        <taxon>Lachnospiraceae</taxon>
        <taxon>Lachnobacterium</taxon>
    </lineage>
</organism>
<dbReference type="GO" id="GO:0009318">
    <property type="term" value="C:exodeoxyribonuclease VII complex"/>
    <property type="evidence" value="ECO:0007669"/>
    <property type="project" value="UniProtKB-UniRule"/>
</dbReference>
<dbReference type="AlphaFoldDB" id="A0A1H9PTZ3"/>
<sequence>MAKNKKEVNENNESKSIEERFTEIEDLIKKMDSEDVSLEESFELYKKGLDEVKESYNILQSMEGEILKLTEDGELEEL</sequence>
<keyword evidence="2 6" id="KW-0963">Cytoplasm</keyword>
<dbReference type="NCBIfam" id="TIGR01280">
    <property type="entry name" value="xseB"/>
    <property type="match status" value="1"/>
</dbReference>
<dbReference type="Proteomes" id="UP000182471">
    <property type="component" value="Unassembled WGS sequence"/>
</dbReference>
<dbReference type="Gene3D" id="1.10.287.1040">
    <property type="entry name" value="Exonuclease VII, small subunit"/>
    <property type="match status" value="1"/>
</dbReference>
<dbReference type="EMBL" id="FOGW01000005">
    <property type="protein sequence ID" value="SER51652.1"/>
    <property type="molecule type" value="Genomic_DNA"/>
</dbReference>
<comment type="catalytic activity">
    <reaction evidence="6">
        <text>Exonucleolytic cleavage in either 5'- to 3'- or 3'- to 5'-direction to yield nucleoside 5'-phosphates.</text>
        <dbReference type="EC" id="3.1.11.6"/>
    </reaction>
</comment>
<evidence type="ECO:0000256" key="3">
    <source>
        <dbReference type="ARBA" id="ARBA00022722"/>
    </source>
</evidence>
<dbReference type="RefSeq" id="WP_074730335.1">
    <property type="nucleotide sequence ID" value="NZ_FOGW01000005.1"/>
</dbReference>
<evidence type="ECO:0000256" key="1">
    <source>
        <dbReference type="ARBA" id="ARBA00009998"/>
    </source>
</evidence>
<comment type="similarity">
    <text evidence="1 6">Belongs to the XseB family.</text>
</comment>
<evidence type="ECO:0000256" key="4">
    <source>
        <dbReference type="ARBA" id="ARBA00022801"/>
    </source>
</evidence>
<evidence type="ECO:0000256" key="2">
    <source>
        <dbReference type="ARBA" id="ARBA00022490"/>
    </source>
</evidence>